<name>A0ABM9WAF0_9FIRM</name>
<reference evidence="1 2" key="1">
    <citation type="submission" date="2016-01" db="EMBL/GenBank/DDBJ databases">
        <authorList>
            <person name="Brown R."/>
        </authorList>
    </citation>
    <scope>NUCLEOTIDE SEQUENCE [LARGE SCALE GENOMIC DNA]</scope>
    <source>
        <strain evidence="1">Sporomusa sphaeroides DSM 2875</strain>
    </source>
</reference>
<dbReference type="Proteomes" id="UP000245702">
    <property type="component" value="Unassembled WGS sequence"/>
</dbReference>
<dbReference type="EMBL" id="FCOW01000061">
    <property type="protein sequence ID" value="CVK21923.1"/>
    <property type="molecule type" value="Genomic_DNA"/>
</dbReference>
<keyword evidence="2" id="KW-1185">Reference proteome</keyword>
<protein>
    <submittedName>
        <fullName evidence="1">Uncharacterized protein</fullName>
    </submittedName>
</protein>
<proteinExistence type="predicted"/>
<organism evidence="1 2">
    <name type="scientific">Sporomusa sphaeroides DSM 2875</name>
    <dbReference type="NCBI Taxonomy" id="1337886"/>
    <lineage>
        <taxon>Bacteria</taxon>
        <taxon>Bacillati</taxon>
        <taxon>Bacillota</taxon>
        <taxon>Negativicutes</taxon>
        <taxon>Selenomonadales</taxon>
        <taxon>Sporomusaceae</taxon>
        <taxon>Sporomusa</taxon>
    </lineage>
</organism>
<evidence type="ECO:0000313" key="1">
    <source>
        <dbReference type="EMBL" id="CVK21923.1"/>
    </source>
</evidence>
<dbReference type="RefSeq" id="WP_075757765.1">
    <property type="nucleotide sequence ID" value="NZ_CP146991.1"/>
</dbReference>
<comment type="caution">
    <text evidence="1">The sequence shown here is derived from an EMBL/GenBank/DDBJ whole genome shotgun (WGS) entry which is preliminary data.</text>
</comment>
<evidence type="ECO:0000313" key="2">
    <source>
        <dbReference type="Proteomes" id="UP000245702"/>
    </source>
</evidence>
<accession>A0ABM9WAF0</accession>
<gene>
    <name evidence="1" type="ORF">SSPH_04644</name>
</gene>
<sequence>MFKDDLIFEFIKWRNANPQNFNWWNYVNLKSDLQTALGFAKFYYPEIVELDGCILLKDKFSKELYELWRDECKGEKTCIEKMMNLYQLRDFFHRNTQDDGNLESQIKVLGDVLTLFWSMSFRNRFPGRSIKVKVFEETDGESFITVYEEI</sequence>